<sequence>MRGSVRKRGNRWYYSFELPTRNGKRKRIERVGGDTKPEAEKALTTALNELNETGRFFESSKSPLEDYMWYWFAEYTLLNLKENTQENYRMVIKKHIAPPIGDIALRDLTPTILQTWINDKRREGYSDKSMSIFRCVINSALRHAVYPWGLLKENPMQYVTMPKRQRKKVTKEEFKIIKRDDLIKIMEYLKPDMPLYMPFHIGLHTGLRVSEVCGLLWRDIDLEEGTLTVERAMVNSKGEWVLSSTKTASSERTIPLGPTILKLLKEHRLWIKKNKLFYGPHYIDSDHVCLKESGEPITPSSMKYNTNKLKKELQIPFNFHSLRHTHATMLMENGAKIKDIQARLGHSRSAITIDTYSHLTEKMQKESVDIFERALDDIK</sequence>
<evidence type="ECO:0000256" key="4">
    <source>
        <dbReference type="ARBA" id="ARBA00023172"/>
    </source>
</evidence>
<dbReference type="InterPro" id="IPR004107">
    <property type="entry name" value="Integrase_SAM-like_N"/>
</dbReference>
<comment type="similarity">
    <text evidence="1">Belongs to the 'phage' integrase family.</text>
</comment>
<keyword evidence="4" id="KW-0233">DNA recombination</keyword>
<feature type="domain" description="Core-binding (CB)" evidence="7">
    <location>
        <begin position="62"/>
        <end position="145"/>
    </location>
</feature>
<evidence type="ECO:0000259" key="7">
    <source>
        <dbReference type="PROSITE" id="PS51900"/>
    </source>
</evidence>
<dbReference type="PROSITE" id="PS51900">
    <property type="entry name" value="CB"/>
    <property type="match status" value="1"/>
</dbReference>
<gene>
    <name evidence="8" type="ORF">ABIA69_003660</name>
</gene>
<keyword evidence="2" id="KW-0229">DNA integration</keyword>
<dbReference type="CDD" id="cd01189">
    <property type="entry name" value="INT_ICEBs1_C_like"/>
    <property type="match status" value="1"/>
</dbReference>
<reference evidence="8 9" key="1">
    <citation type="submission" date="2024-06" db="EMBL/GenBank/DDBJ databases">
        <title>Sorghum-associated microbial communities from plants grown in Nebraska, USA.</title>
        <authorList>
            <person name="Schachtman D."/>
        </authorList>
    </citation>
    <scope>NUCLEOTIDE SEQUENCE [LARGE SCALE GENOMIC DNA]</scope>
    <source>
        <strain evidence="8 9">736</strain>
    </source>
</reference>
<evidence type="ECO:0000313" key="8">
    <source>
        <dbReference type="EMBL" id="MET4562470.1"/>
    </source>
</evidence>
<feature type="domain" description="Tyr recombinase" evidence="6">
    <location>
        <begin position="172"/>
        <end position="369"/>
    </location>
</feature>
<dbReference type="EMBL" id="JBEPSB010000021">
    <property type="protein sequence ID" value="MET4562470.1"/>
    <property type="molecule type" value="Genomic_DNA"/>
</dbReference>
<evidence type="ECO:0000256" key="3">
    <source>
        <dbReference type="ARBA" id="ARBA00023125"/>
    </source>
</evidence>
<proteinExistence type="inferred from homology"/>
<dbReference type="InterPro" id="IPR002104">
    <property type="entry name" value="Integrase_catalytic"/>
</dbReference>
<evidence type="ECO:0000259" key="6">
    <source>
        <dbReference type="PROSITE" id="PS51898"/>
    </source>
</evidence>
<dbReference type="Pfam" id="PF14659">
    <property type="entry name" value="Phage_int_SAM_3"/>
    <property type="match status" value="1"/>
</dbReference>
<accession>A0ABV2PND3</accession>
<dbReference type="InterPro" id="IPR013762">
    <property type="entry name" value="Integrase-like_cat_sf"/>
</dbReference>
<keyword evidence="3 5" id="KW-0238">DNA-binding</keyword>
<dbReference type="PANTHER" id="PTHR30349:SF64">
    <property type="entry name" value="PROPHAGE INTEGRASE INTD-RELATED"/>
    <property type="match status" value="1"/>
</dbReference>
<keyword evidence="9" id="KW-1185">Reference proteome</keyword>
<evidence type="ECO:0000256" key="2">
    <source>
        <dbReference type="ARBA" id="ARBA00022908"/>
    </source>
</evidence>
<dbReference type="InterPro" id="IPR010998">
    <property type="entry name" value="Integrase_recombinase_N"/>
</dbReference>
<evidence type="ECO:0000313" key="9">
    <source>
        <dbReference type="Proteomes" id="UP001549363"/>
    </source>
</evidence>
<dbReference type="RefSeq" id="WP_354472516.1">
    <property type="nucleotide sequence ID" value="NZ_JBEPSB010000021.1"/>
</dbReference>
<organism evidence="8 9">
    <name type="scientific">Lysinibacillus parviboronicapiens</name>
    <dbReference type="NCBI Taxonomy" id="436516"/>
    <lineage>
        <taxon>Bacteria</taxon>
        <taxon>Bacillati</taxon>
        <taxon>Bacillota</taxon>
        <taxon>Bacilli</taxon>
        <taxon>Bacillales</taxon>
        <taxon>Bacillaceae</taxon>
        <taxon>Lysinibacillus</taxon>
    </lineage>
</organism>
<evidence type="ECO:0000256" key="1">
    <source>
        <dbReference type="ARBA" id="ARBA00008857"/>
    </source>
</evidence>
<comment type="caution">
    <text evidence="8">The sequence shown here is derived from an EMBL/GenBank/DDBJ whole genome shotgun (WGS) entry which is preliminary data.</text>
</comment>
<dbReference type="InterPro" id="IPR050090">
    <property type="entry name" value="Tyrosine_recombinase_XerCD"/>
</dbReference>
<dbReference type="SUPFAM" id="SSF56349">
    <property type="entry name" value="DNA breaking-rejoining enzymes"/>
    <property type="match status" value="1"/>
</dbReference>
<dbReference type="InterPro" id="IPR044068">
    <property type="entry name" value="CB"/>
</dbReference>
<protein>
    <submittedName>
        <fullName evidence="8">Integrase</fullName>
    </submittedName>
</protein>
<dbReference type="Proteomes" id="UP001549363">
    <property type="component" value="Unassembled WGS sequence"/>
</dbReference>
<evidence type="ECO:0000256" key="5">
    <source>
        <dbReference type="PROSITE-ProRule" id="PRU01248"/>
    </source>
</evidence>
<name>A0ABV2PND3_9BACI</name>
<dbReference type="Pfam" id="PF00589">
    <property type="entry name" value="Phage_integrase"/>
    <property type="match status" value="1"/>
</dbReference>
<dbReference type="InterPro" id="IPR011010">
    <property type="entry name" value="DNA_brk_join_enz"/>
</dbReference>
<dbReference type="Gene3D" id="1.10.443.10">
    <property type="entry name" value="Intergrase catalytic core"/>
    <property type="match status" value="1"/>
</dbReference>
<dbReference type="Gene3D" id="1.10.150.130">
    <property type="match status" value="1"/>
</dbReference>
<dbReference type="PANTHER" id="PTHR30349">
    <property type="entry name" value="PHAGE INTEGRASE-RELATED"/>
    <property type="match status" value="1"/>
</dbReference>
<dbReference type="PROSITE" id="PS51898">
    <property type="entry name" value="TYR_RECOMBINASE"/>
    <property type="match status" value="1"/>
</dbReference>